<sequence>MDPCKPPPPIRAAVLGVWCALDEGGIQMETIEQMKFARGYTLGQLSKLEGADWDRVHPGFSNNIRWNAGHIFVSLENFAKMIAPDYEIEQPEWAGLFNTGTSPVNWDEEGPSKEEILSALKVQTDRIAGALGEKLDARLGRPLEIAGHEMDTGEKLLQFAVWHEGIHAGILNAMAHLAKA</sequence>
<dbReference type="Proteomes" id="UP000272481">
    <property type="component" value="Unassembled WGS sequence"/>
</dbReference>
<evidence type="ECO:0000313" key="2">
    <source>
        <dbReference type="EMBL" id="RSK36577.1"/>
    </source>
</evidence>
<organism evidence="2 3">
    <name type="scientific">Bhargavaea beijingensis</name>
    <dbReference type="NCBI Taxonomy" id="426756"/>
    <lineage>
        <taxon>Bacteria</taxon>
        <taxon>Bacillati</taxon>
        <taxon>Bacillota</taxon>
        <taxon>Bacilli</taxon>
        <taxon>Bacillales</taxon>
        <taxon>Caryophanaceae</taxon>
        <taxon>Bhargavaea</taxon>
    </lineage>
</organism>
<name>A0ABX9ZGQ3_9BACL</name>
<proteinExistence type="predicted"/>
<evidence type="ECO:0000259" key="1">
    <source>
        <dbReference type="Pfam" id="PF12867"/>
    </source>
</evidence>
<dbReference type="InterPro" id="IPR034660">
    <property type="entry name" value="DinB/YfiT-like"/>
</dbReference>
<protein>
    <submittedName>
        <fullName evidence="2">DinB family protein</fullName>
    </submittedName>
</protein>
<keyword evidence="3" id="KW-1185">Reference proteome</keyword>
<feature type="domain" description="DinB-like" evidence="1">
    <location>
        <begin position="34"/>
        <end position="170"/>
    </location>
</feature>
<comment type="caution">
    <text evidence="2">The sequence shown here is derived from an EMBL/GenBank/DDBJ whole genome shotgun (WGS) entry which is preliminary data.</text>
</comment>
<dbReference type="EMBL" id="RWGW01000003">
    <property type="protein sequence ID" value="RSK36577.1"/>
    <property type="molecule type" value="Genomic_DNA"/>
</dbReference>
<dbReference type="Pfam" id="PF12867">
    <property type="entry name" value="DinB_2"/>
    <property type="match status" value="1"/>
</dbReference>
<accession>A0ABX9ZGQ3</accession>
<dbReference type="InterPro" id="IPR024775">
    <property type="entry name" value="DinB-like"/>
</dbReference>
<reference evidence="2 3" key="1">
    <citation type="submission" date="2018-12" db="EMBL/GenBank/DDBJ databases">
        <title>Comparitive functional genomics of dry heat resistant strains isolated from the viking spacecraft.</title>
        <authorList>
            <person name="Seuylemezian A."/>
            <person name="Vaishampayan P."/>
        </authorList>
    </citation>
    <scope>NUCLEOTIDE SEQUENCE [LARGE SCALE GENOMIC DNA]</scope>
    <source>
        <strain evidence="2 3">M6-11</strain>
    </source>
</reference>
<dbReference type="SUPFAM" id="SSF109854">
    <property type="entry name" value="DinB/YfiT-like putative metalloenzymes"/>
    <property type="match status" value="1"/>
</dbReference>
<gene>
    <name evidence="2" type="ORF">EJA12_02180</name>
</gene>
<dbReference type="Gene3D" id="1.20.120.450">
    <property type="entry name" value="dinb family like domain"/>
    <property type="match status" value="1"/>
</dbReference>
<evidence type="ECO:0000313" key="3">
    <source>
        <dbReference type="Proteomes" id="UP000272481"/>
    </source>
</evidence>